<accession>A0A562JPC4</accession>
<evidence type="ECO:0000256" key="2">
    <source>
        <dbReference type="ARBA" id="ARBA00008053"/>
    </source>
</evidence>
<evidence type="ECO:0000256" key="5">
    <source>
        <dbReference type="ARBA" id="ARBA00023136"/>
    </source>
</evidence>
<dbReference type="InterPro" id="IPR007383">
    <property type="entry name" value="DUF445"/>
</dbReference>
<dbReference type="GeneID" id="65404414"/>
<proteinExistence type="inferred from homology"/>
<evidence type="ECO:0000313" key="7">
    <source>
        <dbReference type="EMBL" id="TWH85026.1"/>
    </source>
</evidence>
<evidence type="ECO:0000256" key="1">
    <source>
        <dbReference type="ARBA" id="ARBA00004236"/>
    </source>
</evidence>
<evidence type="ECO:0000313" key="8">
    <source>
        <dbReference type="Proteomes" id="UP000318667"/>
    </source>
</evidence>
<dbReference type="PANTHER" id="PTHR35791">
    <property type="entry name" value="UPF0754 MEMBRANE PROTEIN YHEB"/>
    <property type="match status" value="1"/>
</dbReference>
<name>A0A562JPC4_9BACI</name>
<keyword evidence="4 6" id="KW-1133">Transmembrane helix</keyword>
<dbReference type="RefSeq" id="WP_144543343.1">
    <property type="nucleotide sequence ID" value="NZ_CBCSDC010000007.1"/>
</dbReference>
<dbReference type="GO" id="GO:0005886">
    <property type="term" value="C:plasma membrane"/>
    <property type="evidence" value="ECO:0007669"/>
    <property type="project" value="UniProtKB-SubCell"/>
</dbReference>
<dbReference type="PANTHER" id="PTHR35791:SF1">
    <property type="entry name" value="UPF0754 MEMBRANE PROTEIN YHEB"/>
    <property type="match status" value="1"/>
</dbReference>
<reference evidence="7 8" key="1">
    <citation type="journal article" date="2015" name="Stand. Genomic Sci.">
        <title>Genomic Encyclopedia of Bacterial and Archaeal Type Strains, Phase III: the genomes of soil and plant-associated and newly described type strains.</title>
        <authorList>
            <person name="Whitman W.B."/>
            <person name="Woyke T."/>
            <person name="Klenk H.P."/>
            <person name="Zhou Y."/>
            <person name="Lilburn T.G."/>
            <person name="Beck B.J."/>
            <person name="De Vos P."/>
            <person name="Vandamme P."/>
            <person name="Eisen J.A."/>
            <person name="Garrity G."/>
            <person name="Hugenholtz P."/>
            <person name="Kyrpides N.C."/>
        </authorList>
    </citation>
    <scope>NUCLEOTIDE SEQUENCE [LARGE SCALE GENOMIC DNA]</scope>
    <source>
        <strain evidence="7 8">CGMCC 1.10115</strain>
    </source>
</reference>
<keyword evidence="8" id="KW-1185">Reference proteome</keyword>
<feature type="transmembrane region" description="Helical" evidence="6">
    <location>
        <begin position="356"/>
        <end position="378"/>
    </location>
</feature>
<comment type="subcellular location">
    <subcellularLocation>
        <location evidence="1">Cell membrane</location>
    </subcellularLocation>
</comment>
<evidence type="ECO:0000256" key="6">
    <source>
        <dbReference type="SAM" id="Phobius"/>
    </source>
</evidence>
<protein>
    <submittedName>
        <fullName evidence="7">Uncharacterized membrane protein YheB (UPF0754 family)</fullName>
    </submittedName>
</protein>
<comment type="caution">
    <text evidence="7">The sequence shown here is derived from an EMBL/GenBank/DDBJ whole genome shotgun (WGS) entry which is preliminary data.</text>
</comment>
<comment type="similarity">
    <text evidence="2">Belongs to the UPF0754 family.</text>
</comment>
<evidence type="ECO:0000256" key="3">
    <source>
        <dbReference type="ARBA" id="ARBA00022692"/>
    </source>
</evidence>
<dbReference type="OrthoDB" id="9787430at2"/>
<feature type="transmembrane region" description="Helical" evidence="6">
    <location>
        <begin position="6"/>
        <end position="30"/>
    </location>
</feature>
<dbReference type="Proteomes" id="UP000318667">
    <property type="component" value="Unassembled WGS sequence"/>
</dbReference>
<dbReference type="Pfam" id="PF04286">
    <property type="entry name" value="DUF445"/>
    <property type="match status" value="1"/>
</dbReference>
<keyword evidence="5 6" id="KW-0472">Membrane</keyword>
<keyword evidence="3 6" id="KW-0812">Transmembrane</keyword>
<sequence length="379" mass="43572">MQIAITILFMIIIGAIIGGFTNSLAIKMLFRPYKPIYIKNWRVPFTPGLIPKRRDELAGQMGKMVTDHLLTPESIQRKFLNEGFQKDMTGLVQKELENLLNTEKTPAELLTVLGIDDAQHKAEDKLNQFVEEKYETLMVKYRSKPLKEVISPEIIQKVDVKLPVISSYILEKGVDYFSSIEGKMRIQRMADDFVRERSGMLSNMLQMFMGNINLADKIQPEIVRFLKSEGTAELITTILKKEWDKVLDWEAERIEEQFEKEKLVNMIKGFVQKVVKLDGIFQTPLSKLTVSYRTKIIEEIAPKSVELLGSWLSRRIDVLMERLHLAEIVRQQVETFSVERLEEMVLSITKSELKMITYLGALLGGVIGLFQGILVIFIN</sequence>
<dbReference type="AlphaFoldDB" id="A0A562JPC4"/>
<dbReference type="InterPro" id="IPR016991">
    <property type="entry name" value="UCP032178"/>
</dbReference>
<dbReference type="PIRSF" id="PIRSF032178">
    <property type="entry name" value="UCP032178"/>
    <property type="match status" value="1"/>
</dbReference>
<evidence type="ECO:0000256" key="4">
    <source>
        <dbReference type="ARBA" id="ARBA00022989"/>
    </source>
</evidence>
<dbReference type="EMBL" id="VLKI01000009">
    <property type="protein sequence ID" value="TWH85026.1"/>
    <property type="molecule type" value="Genomic_DNA"/>
</dbReference>
<gene>
    <name evidence="7" type="ORF">IQ19_03261</name>
</gene>
<organism evidence="7 8">
    <name type="scientific">Cytobacillus oceanisediminis</name>
    <dbReference type="NCBI Taxonomy" id="665099"/>
    <lineage>
        <taxon>Bacteria</taxon>
        <taxon>Bacillati</taxon>
        <taxon>Bacillota</taxon>
        <taxon>Bacilli</taxon>
        <taxon>Bacillales</taxon>
        <taxon>Bacillaceae</taxon>
        <taxon>Cytobacillus</taxon>
    </lineage>
</organism>